<dbReference type="OrthoDB" id="419617at2759"/>
<dbReference type="Pfam" id="PF03602">
    <property type="entry name" value="Cons_hypoth95"/>
    <property type="match status" value="1"/>
</dbReference>
<dbReference type="GO" id="GO:0008988">
    <property type="term" value="F:rRNA (adenine-N6-)-methyltransferase activity"/>
    <property type="evidence" value="ECO:0007669"/>
    <property type="project" value="TreeGrafter"/>
</dbReference>
<feature type="chain" id="PRO_5035168458" evidence="1">
    <location>
        <begin position="17"/>
        <end position="153"/>
    </location>
</feature>
<reference evidence="2" key="1">
    <citation type="submission" date="2020-07" db="EMBL/GenBank/DDBJ databases">
        <title>The High-quality genome of the commercially important snow crab, Chionoecetes opilio.</title>
        <authorList>
            <person name="Jeong J.-H."/>
            <person name="Ryu S."/>
        </authorList>
    </citation>
    <scope>NUCLEOTIDE SEQUENCE</scope>
    <source>
        <strain evidence="2">MADBK_172401_WGS</strain>
        <tissue evidence="2">Digestive gland</tissue>
    </source>
</reference>
<sequence>MLTAAAAILGAATVVGFFSFDIDSDALETCKENLEELEITTAELVQADVRQLVLSHSRFTKLFDTVVLNPPFGTKCNQGIDLEFVRVALELSHGSVYSLHKTSTRPHILKTAGRWGLEVQVLARLRYDLPSTYKFHKKKSVDIEVDVIKFTHK</sequence>
<dbReference type="InterPro" id="IPR002052">
    <property type="entry name" value="DNA_methylase_N6_adenine_CS"/>
</dbReference>
<dbReference type="Gene3D" id="3.40.50.150">
    <property type="entry name" value="Vaccinia Virus protein VP39"/>
    <property type="match status" value="1"/>
</dbReference>
<dbReference type="PROSITE" id="PS00092">
    <property type="entry name" value="N6_MTASE"/>
    <property type="match status" value="1"/>
</dbReference>
<organism evidence="2 3">
    <name type="scientific">Chionoecetes opilio</name>
    <name type="common">Atlantic snow crab</name>
    <name type="synonym">Cancer opilio</name>
    <dbReference type="NCBI Taxonomy" id="41210"/>
    <lineage>
        <taxon>Eukaryota</taxon>
        <taxon>Metazoa</taxon>
        <taxon>Ecdysozoa</taxon>
        <taxon>Arthropoda</taxon>
        <taxon>Crustacea</taxon>
        <taxon>Multicrustacea</taxon>
        <taxon>Malacostraca</taxon>
        <taxon>Eumalacostraca</taxon>
        <taxon>Eucarida</taxon>
        <taxon>Decapoda</taxon>
        <taxon>Pleocyemata</taxon>
        <taxon>Brachyura</taxon>
        <taxon>Eubrachyura</taxon>
        <taxon>Majoidea</taxon>
        <taxon>Majidae</taxon>
        <taxon>Chionoecetes</taxon>
    </lineage>
</organism>
<dbReference type="AlphaFoldDB" id="A0A8J4XXN2"/>
<accession>A0A8J4XXN2</accession>
<name>A0A8J4XXN2_CHIOP</name>
<dbReference type="InterPro" id="IPR051720">
    <property type="entry name" value="rRNA_MeTrfase/Polyamine_Synth"/>
</dbReference>
<dbReference type="GO" id="GO:0003676">
    <property type="term" value="F:nucleic acid binding"/>
    <property type="evidence" value="ECO:0007669"/>
    <property type="project" value="InterPro"/>
</dbReference>
<keyword evidence="2" id="KW-0808">Transferase</keyword>
<gene>
    <name evidence="2" type="primary">Mettl5</name>
    <name evidence="2" type="ORF">GWK47_010337</name>
</gene>
<evidence type="ECO:0000256" key="1">
    <source>
        <dbReference type="SAM" id="SignalP"/>
    </source>
</evidence>
<keyword evidence="1" id="KW-0732">Signal</keyword>
<dbReference type="SUPFAM" id="SSF53335">
    <property type="entry name" value="S-adenosyl-L-methionine-dependent methyltransferases"/>
    <property type="match status" value="1"/>
</dbReference>
<evidence type="ECO:0000313" key="3">
    <source>
        <dbReference type="Proteomes" id="UP000770661"/>
    </source>
</evidence>
<dbReference type="CDD" id="cd02440">
    <property type="entry name" value="AdoMet_MTases"/>
    <property type="match status" value="1"/>
</dbReference>
<dbReference type="PANTHER" id="PTHR23290:SF0">
    <property type="entry name" value="RRNA N6-ADENOSINE-METHYLTRANSFERASE METTL5"/>
    <property type="match status" value="1"/>
</dbReference>
<dbReference type="Proteomes" id="UP000770661">
    <property type="component" value="Unassembled WGS sequence"/>
</dbReference>
<evidence type="ECO:0000313" key="2">
    <source>
        <dbReference type="EMBL" id="KAG0716137.1"/>
    </source>
</evidence>
<dbReference type="InterPro" id="IPR029063">
    <property type="entry name" value="SAM-dependent_MTases_sf"/>
</dbReference>
<feature type="signal peptide" evidence="1">
    <location>
        <begin position="1"/>
        <end position="16"/>
    </location>
</feature>
<dbReference type="EMBL" id="JACEEZ010019081">
    <property type="protein sequence ID" value="KAG0716137.1"/>
    <property type="molecule type" value="Genomic_DNA"/>
</dbReference>
<proteinExistence type="predicted"/>
<keyword evidence="3" id="KW-1185">Reference proteome</keyword>
<keyword evidence="2" id="KW-0489">Methyltransferase</keyword>
<comment type="caution">
    <text evidence="2">The sequence shown here is derived from an EMBL/GenBank/DDBJ whole genome shotgun (WGS) entry which is preliminary data.</text>
</comment>
<dbReference type="PANTHER" id="PTHR23290">
    <property type="entry name" value="RRNA N6-ADENOSINE-METHYLTRANSFERASE METTL5"/>
    <property type="match status" value="1"/>
</dbReference>
<protein>
    <submittedName>
        <fullName evidence="2">Methyltransferase-like protein 5</fullName>
    </submittedName>
</protein>